<dbReference type="InterPro" id="IPR011990">
    <property type="entry name" value="TPR-like_helical_dom_sf"/>
</dbReference>
<evidence type="ECO:0000313" key="4">
    <source>
        <dbReference type="EMBL" id="KAG0544507.1"/>
    </source>
</evidence>
<dbReference type="GO" id="GO:0009451">
    <property type="term" value="P:RNA modification"/>
    <property type="evidence" value="ECO:0007669"/>
    <property type="project" value="InterPro"/>
</dbReference>
<accession>A0A921RSV4</accession>
<dbReference type="Proteomes" id="UP000807115">
    <property type="component" value="Chromosome 2"/>
</dbReference>
<dbReference type="InterPro" id="IPR046848">
    <property type="entry name" value="E_motif"/>
</dbReference>
<dbReference type="PANTHER" id="PTHR47926:SF465">
    <property type="entry name" value="PENTATRICOPEPTIDE REPEAT (PPR-LIKE) SUPERFAMILY PROTEIN"/>
    <property type="match status" value="1"/>
</dbReference>
<dbReference type="Pfam" id="PF01535">
    <property type="entry name" value="PPR"/>
    <property type="match status" value="2"/>
</dbReference>
<sequence length="349" mass="38344">MECNGREKATSLFGSVPETNVISWTAMIGGLARNGLADEALILFVEMLAHEHIHLDDFTFGAVLHACATAASLARGRMVHCRVFQSGFVSYLYVANSLIDMYAKCGDLEGGTNVFSTIVNKDLVSWNTMLFGFAINGLPNEALVVYDSMKSHDVCPDEVTFTGLLTACSHSGLLEHGKTFFELMVSVHGIQPKPEHLSCILDMYARSGNITKAMEMLDRYSEMIQTHNSDIREALLSACSLEHLNFSVARKAVKDMVATKSAGDVGYVMLSNLFCATGQWNQAERVRIAMAEYGIKKSPGCSWIEVQGAVKVFVSGAQDLDHSGWDVISLLDGEMRDIMFFDVQSYRSS</sequence>
<name>A0A921RSV4_SORBI</name>
<dbReference type="Pfam" id="PF13041">
    <property type="entry name" value="PPR_2"/>
    <property type="match status" value="2"/>
</dbReference>
<keyword evidence="2" id="KW-0809">Transit peptide</keyword>
<reference evidence="4" key="1">
    <citation type="journal article" date="2019" name="BMC Genomics">
        <title>A new reference genome for Sorghum bicolor reveals high levels of sequence similarity between sweet and grain genotypes: implications for the genetics of sugar metabolism.</title>
        <authorList>
            <person name="Cooper E.A."/>
            <person name="Brenton Z.W."/>
            <person name="Flinn B.S."/>
            <person name="Jenkins J."/>
            <person name="Shu S."/>
            <person name="Flowers D."/>
            <person name="Luo F."/>
            <person name="Wang Y."/>
            <person name="Xia P."/>
            <person name="Barry K."/>
            <person name="Daum C."/>
            <person name="Lipzen A."/>
            <person name="Yoshinaga Y."/>
            <person name="Schmutz J."/>
            <person name="Saski C."/>
            <person name="Vermerris W."/>
            <person name="Kresovich S."/>
        </authorList>
    </citation>
    <scope>NUCLEOTIDE SEQUENCE</scope>
</reference>
<evidence type="ECO:0000256" key="2">
    <source>
        <dbReference type="ARBA" id="ARBA00022946"/>
    </source>
</evidence>
<dbReference type="Gene3D" id="1.25.40.10">
    <property type="entry name" value="Tetratricopeptide repeat domain"/>
    <property type="match status" value="3"/>
</dbReference>
<feature type="repeat" description="PPR" evidence="3">
    <location>
        <begin position="20"/>
        <end position="54"/>
    </location>
</feature>
<evidence type="ECO:0000256" key="1">
    <source>
        <dbReference type="ARBA" id="ARBA00022737"/>
    </source>
</evidence>
<protein>
    <recommendedName>
        <fullName evidence="6">DYW domain-containing protein</fullName>
    </recommendedName>
</protein>
<dbReference type="PROSITE" id="PS51375">
    <property type="entry name" value="PPR"/>
    <property type="match status" value="2"/>
</dbReference>
<dbReference type="NCBIfam" id="TIGR00756">
    <property type="entry name" value="PPR"/>
    <property type="match status" value="2"/>
</dbReference>
<comment type="caution">
    <text evidence="4">The sequence shown here is derived from an EMBL/GenBank/DDBJ whole genome shotgun (WGS) entry which is preliminary data.</text>
</comment>
<feature type="repeat" description="PPR" evidence="3">
    <location>
        <begin position="122"/>
        <end position="156"/>
    </location>
</feature>
<dbReference type="FunFam" id="1.25.40.10:FF:000090">
    <property type="entry name" value="Pentatricopeptide repeat-containing protein, chloroplastic"/>
    <property type="match status" value="1"/>
</dbReference>
<evidence type="ECO:0000313" key="5">
    <source>
        <dbReference type="Proteomes" id="UP000807115"/>
    </source>
</evidence>
<organism evidence="4 5">
    <name type="scientific">Sorghum bicolor</name>
    <name type="common">Sorghum</name>
    <name type="synonym">Sorghum vulgare</name>
    <dbReference type="NCBI Taxonomy" id="4558"/>
    <lineage>
        <taxon>Eukaryota</taxon>
        <taxon>Viridiplantae</taxon>
        <taxon>Streptophyta</taxon>
        <taxon>Embryophyta</taxon>
        <taxon>Tracheophyta</taxon>
        <taxon>Spermatophyta</taxon>
        <taxon>Magnoliopsida</taxon>
        <taxon>Liliopsida</taxon>
        <taxon>Poales</taxon>
        <taxon>Poaceae</taxon>
        <taxon>PACMAD clade</taxon>
        <taxon>Panicoideae</taxon>
        <taxon>Andropogonodae</taxon>
        <taxon>Andropogoneae</taxon>
        <taxon>Sorghinae</taxon>
        <taxon>Sorghum</taxon>
    </lineage>
</organism>
<dbReference type="GO" id="GO:0003723">
    <property type="term" value="F:RNA binding"/>
    <property type="evidence" value="ECO:0007669"/>
    <property type="project" value="InterPro"/>
</dbReference>
<gene>
    <name evidence="4" type="ORF">BDA96_02G281100</name>
</gene>
<dbReference type="AlphaFoldDB" id="A0A921RSV4"/>
<proteinExistence type="predicted"/>
<dbReference type="InterPro" id="IPR046960">
    <property type="entry name" value="PPR_At4g14850-like_plant"/>
</dbReference>
<evidence type="ECO:0008006" key="6">
    <source>
        <dbReference type="Google" id="ProtNLM"/>
    </source>
</evidence>
<dbReference type="PANTHER" id="PTHR47926">
    <property type="entry name" value="PENTATRICOPEPTIDE REPEAT-CONTAINING PROTEIN"/>
    <property type="match status" value="1"/>
</dbReference>
<dbReference type="InterPro" id="IPR002885">
    <property type="entry name" value="PPR_rpt"/>
</dbReference>
<dbReference type="Pfam" id="PF20431">
    <property type="entry name" value="E_motif"/>
    <property type="match status" value="1"/>
</dbReference>
<reference evidence="4" key="2">
    <citation type="submission" date="2020-10" db="EMBL/GenBank/DDBJ databases">
        <authorList>
            <person name="Cooper E.A."/>
            <person name="Brenton Z.W."/>
            <person name="Flinn B.S."/>
            <person name="Jenkins J."/>
            <person name="Shu S."/>
            <person name="Flowers D."/>
            <person name="Luo F."/>
            <person name="Wang Y."/>
            <person name="Xia P."/>
            <person name="Barry K."/>
            <person name="Daum C."/>
            <person name="Lipzen A."/>
            <person name="Yoshinaga Y."/>
            <person name="Schmutz J."/>
            <person name="Saski C."/>
            <person name="Vermerris W."/>
            <person name="Kresovich S."/>
        </authorList>
    </citation>
    <scope>NUCLEOTIDE SEQUENCE</scope>
</reference>
<evidence type="ECO:0000256" key="3">
    <source>
        <dbReference type="PROSITE-ProRule" id="PRU00708"/>
    </source>
</evidence>
<dbReference type="EMBL" id="CM027681">
    <property type="protein sequence ID" value="KAG0544507.1"/>
    <property type="molecule type" value="Genomic_DNA"/>
</dbReference>
<keyword evidence="1" id="KW-0677">Repeat</keyword>